<keyword evidence="3" id="KW-1185">Reference proteome</keyword>
<name>A0A285NQP4_NATPI</name>
<evidence type="ECO:0000256" key="1">
    <source>
        <dbReference type="SAM" id="Phobius"/>
    </source>
</evidence>
<dbReference type="OrthoDB" id="275269at2157"/>
<feature type="transmembrane region" description="Helical" evidence="1">
    <location>
        <begin position="47"/>
        <end position="68"/>
    </location>
</feature>
<evidence type="ECO:0000313" key="2">
    <source>
        <dbReference type="EMBL" id="SNZ11822.1"/>
    </source>
</evidence>
<gene>
    <name evidence="2" type="ORF">SAMN06269185_1403</name>
</gene>
<evidence type="ECO:0000313" key="3">
    <source>
        <dbReference type="Proteomes" id="UP000219453"/>
    </source>
</evidence>
<dbReference type="AlphaFoldDB" id="A0A285NQP4"/>
<dbReference type="Proteomes" id="UP000219453">
    <property type="component" value="Unassembled WGS sequence"/>
</dbReference>
<sequence length="80" mass="8738">MSGTLRRLTKLHHYHYPVVGVVGLVYTVAFHGPGTHQLSIGPVEFDAFYAAVIGFGALIVFSLTDGYYDAAEYGIDESEE</sequence>
<organism evidence="2 3">
    <name type="scientific">Natronoarchaeum philippinense</name>
    <dbReference type="NCBI Taxonomy" id="558529"/>
    <lineage>
        <taxon>Archaea</taxon>
        <taxon>Methanobacteriati</taxon>
        <taxon>Methanobacteriota</taxon>
        <taxon>Stenosarchaea group</taxon>
        <taxon>Halobacteria</taxon>
        <taxon>Halobacteriales</taxon>
        <taxon>Natronoarchaeaceae</taxon>
    </lineage>
</organism>
<keyword evidence="1" id="KW-0472">Membrane</keyword>
<dbReference type="EMBL" id="OBEJ01000002">
    <property type="protein sequence ID" value="SNZ11822.1"/>
    <property type="molecule type" value="Genomic_DNA"/>
</dbReference>
<keyword evidence="1" id="KW-1133">Transmembrane helix</keyword>
<dbReference type="RefSeq" id="WP_097008393.1">
    <property type="nucleotide sequence ID" value="NZ_OBEJ01000002.1"/>
</dbReference>
<keyword evidence="1" id="KW-0812">Transmembrane</keyword>
<feature type="transmembrane region" description="Helical" evidence="1">
    <location>
        <begin position="14"/>
        <end position="32"/>
    </location>
</feature>
<proteinExistence type="predicted"/>
<accession>A0A285NQP4</accession>
<reference evidence="3" key="1">
    <citation type="submission" date="2017-09" db="EMBL/GenBank/DDBJ databases">
        <authorList>
            <person name="Varghese N."/>
            <person name="Submissions S."/>
        </authorList>
    </citation>
    <scope>NUCLEOTIDE SEQUENCE [LARGE SCALE GENOMIC DNA]</scope>
    <source>
        <strain evidence="3">DSM 27208</strain>
    </source>
</reference>
<protein>
    <submittedName>
        <fullName evidence="2">Uncharacterized protein</fullName>
    </submittedName>
</protein>